<dbReference type="SUPFAM" id="SSF53850">
    <property type="entry name" value="Periplasmic binding protein-like II"/>
    <property type="match status" value="2"/>
</dbReference>
<sequence length="307" mass="33997">MFNRDWKRIGLLLGFSLLIIIAGCGTDKNTKEKASDNSSKNDADKVNYTITGIEPGAGIMQATEKALKEYENLAAGWKVDIASTGAMTAELSKAIDKKKPIIITGWTPHWKFAKYDLKFLEDPKGIYGDVEVIKTIARKGLKEDMPNAYQILERFYWTPEDMESVMLASQDGKSMEEAAKEWIEANMDKIAEWTDGVNEVNGTAIELVHTQWDSEMASTNVVAEVLRQKGFDVKMTPVDVAIMFQSVAAGEGDAAVGAWLPATHKDVYEKYKDELDDLGANLEGAKIGLVVPIYMDIESIEDLPFPS</sequence>
<evidence type="ECO:0000259" key="5">
    <source>
        <dbReference type="Pfam" id="PF04069"/>
    </source>
</evidence>
<feature type="domain" description="ABC-type glycine betaine transport system substrate-binding" evidence="5">
    <location>
        <begin position="205"/>
        <end position="303"/>
    </location>
</feature>
<reference evidence="6 7" key="1">
    <citation type="submission" date="2023-07" db="EMBL/GenBank/DDBJ databases">
        <title>Genomic Encyclopedia of Type Strains, Phase IV (KMG-IV): sequencing the most valuable type-strain genomes for metagenomic binning, comparative biology and taxonomic classification.</title>
        <authorList>
            <person name="Goeker M."/>
        </authorList>
    </citation>
    <scope>NUCLEOTIDE SEQUENCE [LARGE SCALE GENOMIC DNA]</scope>
    <source>
        <strain evidence="6 7">DSM 23837</strain>
    </source>
</reference>
<dbReference type="PROSITE" id="PS51257">
    <property type="entry name" value="PROKAR_LIPOPROTEIN"/>
    <property type="match status" value="1"/>
</dbReference>
<keyword evidence="7" id="KW-1185">Reference proteome</keyword>
<accession>A0ABT9WVV2</accession>
<evidence type="ECO:0000313" key="7">
    <source>
        <dbReference type="Proteomes" id="UP001223586"/>
    </source>
</evidence>
<evidence type="ECO:0000256" key="1">
    <source>
        <dbReference type="ARBA" id="ARBA00004236"/>
    </source>
</evidence>
<evidence type="ECO:0000256" key="4">
    <source>
        <dbReference type="ARBA" id="ARBA00023136"/>
    </source>
</evidence>
<proteinExistence type="predicted"/>
<keyword evidence="2" id="KW-0813">Transport</keyword>
<dbReference type="Gene3D" id="3.40.190.100">
    <property type="entry name" value="Glycine betaine-binding periplasmic protein, domain 2"/>
    <property type="match status" value="1"/>
</dbReference>
<gene>
    <name evidence="6" type="ORF">J2S08_003123</name>
</gene>
<dbReference type="PANTHER" id="PTHR47737:SF1">
    <property type="entry name" value="GLYCINE BETAINE_PROLINE BETAINE TRANSPORT SYSTEM PERMEASE PROTEIN PROW"/>
    <property type="match status" value="1"/>
</dbReference>
<dbReference type="PANTHER" id="PTHR47737">
    <property type="entry name" value="GLYCINE BETAINE/PROLINE BETAINE TRANSPORT SYSTEM PERMEASE PROTEIN PROW"/>
    <property type="match status" value="1"/>
</dbReference>
<dbReference type="EMBL" id="JAUSTT010000020">
    <property type="protein sequence ID" value="MDQ0177244.1"/>
    <property type="molecule type" value="Genomic_DNA"/>
</dbReference>
<evidence type="ECO:0000256" key="3">
    <source>
        <dbReference type="ARBA" id="ARBA00022475"/>
    </source>
</evidence>
<keyword evidence="3" id="KW-1003">Cell membrane</keyword>
<name>A0ABT9WVV2_9BACI</name>
<dbReference type="InterPro" id="IPR007210">
    <property type="entry name" value="ABC_Gly_betaine_transp_sub-bd"/>
</dbReference>
<organism evidence="6 7">
    <name type="scientific">Bacillus chungangensis</name>
    <dbReference type="NCBI Taxonomy" id="587633"/>
    <lineage>
        <taxon>Bacteria</taxon>
        <taxon>Bacillati</taxon>
        <taxon>Bacillota</taxon>
        <taxon>Bacilli</taxon>
        <taxon>Bacillales</taxon>
        <taxon>Bacillaceae</taxon>
        <taxon>Bacillus</taxon>
    </lineage>
</organism>
<keyword evidence="4" id="KW-0472">Membrane</keyword>
<evidence type="ECO:0000313" key="6">
    <source>
        <dbReference type="EMBL" id="MDQ0177244.1"/>
    </source>
</evidence>
<dbReference type="Gene3D" id="3.10.105.10">
    <property type="entry name" value="Dipeptide-binding Protein, Domain 3"/>
    <property type="match status" value="1"/>
</dbReference>
<dbReference type="Proteomes" id="UP001223586">
    <property type="component" value="Unassembled WGS sequence"/>
</dbReference>
<comment type="subcellular location">
    <subcellularLocation>
        <location evidence="1">Cell membrane</location>
    </subcellularLocation>
</comment>
<protein>
    <submittedName>
        <fullName evidence="6">Glycine betaine/proline transport system substrate-binding protein</fullName>
    </submittedName>
</protein>
<feature type="domain" description="ABC-type glycine betaine transport system substrate-binding" evidence="5">
    <location>
        <begin position="40"/>
        <end position="184"/>
    </location>
</feature>
<dbReference type="Pfam" id="PF04069">
    <property type="entry name" value="OpuAC"/>
    <property type="match status" value="2"/>
</dbReference>
<dbReference type="RefSeq" id="WP_307231077.1">
    <property type="nucleotide sequence ID" value="NZ_JAUSTT010000020.1"/>
</dbReference>
<evidence type="ECO:0000256" key="2">
    <source>
        <dbReference type="ARBA" id="ARBA00022448"/>
    </source>
</evidence>
<comment type="caution">
    <text evidence="6">The sequence shown here is derived from an EMBL/GenBank/DDBJ whole genome shotgun (WGS) entry which is preliminary data.</text>
</comment>